<reference evidence="1 2" key="1">
    <citation type="submission" date="2020-08" db="EMBL/GenBank/DDBJ databases">
        <title>Genomic Encyclopedia of Type Strains, Phase III (KMG-III): the genomes of soil and plant-associated and newly described type strains.</title>
        <authorList>
            <person name="Whitman W."/>
        </authorList>
    </citation>
    <scope>NUCLEOTIDE SEQUENCE [LARGE SCALE GENOMIC DNA]</scope>
    <source>
        <strain evidence="1 2">CECT 7015</strain>
    </source>
</reference>
<accession>A0A839U4G2</accession>
<name>A0A839U4G2_9HYPH</name>
<dbReference type="Proteomes" id="UP000554520">
    <property type="component" value="Unassembled WGS sequence"/>
</dbReference>
<protein>
    <submittedName>
        <fullName evidence="1">Uncharacterized protein</fullName>
    </submittedName>
</protein>
<organism evidence="1 2">
    <name type="scientific">Phyllobacterium trifolii</name>
    <dbReference type="NCBI Taxonomy" id="300193"/>
    <lineage>
        <taxon>Bacteria</taxon>
        <taxon>Pseudomonadati</taxon>
        <taxon>Pseudomonadota</taxon>
        <taxon>Alphaproteobacteria</taxon>
        <taxon>Hyphomicrobiales</taxon>
        <taxon>Phyllobacteriaceae</taxon>
        <taxon>Phyllobacterium</taxon>
    </lineage>
</organism>
<dbReference type="EMBL" id="JACHXN010000003">
    <property type="protein sequence ID" value="MBB3144934.1"/>
    <property type="molecule type" value="Genomic_DNA"/>
</dbReference>
<proteinExistence type="predicted"/>
<dbReference type="RefSeq" id="WP_183661349.1">
    <property type="nucleotide sequence ID" value="NZ_JACHXN010000003.1"/>
</dbReference>
<comment type="caution">
    <text evidence="1">The sequence shown here is derived from an EMBL/GenBank/DDBJ whole genome shotgun (WGS) entry which is preliminary data.</text>
</comment>
<keyword evidence="2" id="KW-1185">Reference proteome</keyword>
<evidence type="ECO:0000313" key="1">
    <source>
        <dbReference type="EMBL" id="MBB3144934.1"/>
    </source>
</evidence>
<evidence type="ECO:0000313" key="2">
    <source>
        <dbReference type="Proteomes" id="UP000554520"/>
    </source>
</evidence>
<dbReference type="AlphaFoldDB" id="A0A839U4G2"/>
<sequence length="71" mass="8432">MYDRETIKGHTEGYHVGAIFELSNGQVWQQTSDEYEYIYQFMPDVLLDVSGFIGRLRINDMNDWVSVKRIR</sequence>
<gene>
    <name evidence="1" type="ORF">FHS21_001335</name>
</gene>